<evidence type="ECO:0000259" key="3">
    <source>
        <dbReference type="Pfam" id="PF00561"/>
    </source>
</evidence>
<sequence>MNISGFVSAPAASTQSFQSYDTASGLISGTTSHFVEAGGHRYHYLESNPANFSLGKVVLFHGFPDFSYGWLYQVPYQKSLGYRVIAPDLLGFADTDAPCDVTQYALKMIAPGEKFILGGYDWGAGLAYNLAMWYPDYPKAFITIGIPYTVPWLGPTLEWADMMDLARDGTYPTLGHQMQWRDAAMDRNFMTKDQIRTFFNVMFGAVTPEGQPAISLSEGIPYDAIPRLGNQIFLSPSDFDLYVDKYTPEGVATGLNWYRTRRMNYEDELPLAVKGPFKFKTPHLFLPSLQDHFILPEMSEDMGQYLEKETVQPVDAGHFSMWEEPEEVNEILGKWIAGF</sequence>
<accession>A0A6A5VKZ4</accession>
<gene>
    <name evidence="4" type="ORF">BU23DRAFT_596247</name>
</gene>
<name>A0A6A5VKZ4_9PLEO</name>
<dbReference type="PRINTS" id="PR00412">
    <property type="entry name" value="EPOXHYDRLASE"/>
</dbReference>
<reference evidence="4" key="1">
    <citation type="journal article" date="2020" name="Stud. Mycol.">
        <title>101 Dothideomycetes genomes: a test case for predicting lifestyles and emergence of pathogens.</title>
        <authorList>
            <person name="Haridas S."/>
            <person name="Albert R."/>
            <person name="Binder M."/>
            <person name="Bloem J."/>
            <person name="Labutti K."/>
            <person name="Salamov A."/>
            <person name="Andreopoulos B."/>
            <person name="Baker S."/>
            <person name="Barry K."/>
            <person name="Bills G."/>
            <person name="Bluhm B."/>
            <person name="Cannon C."/>
            <person name="Castanera R."/>
            <person name="Culley D."/>
            <person name="Daum C."/>
            <person name="Ezra D."/>
            <person name="Gonzalez J."/>
            <person name="Henrissat B."/>
            <person name="Kuo A."/>
            <person name="Liang C."/>
            <person name="Lipzen A."/>
            <person name="Lutzoni F."/>
            <person name="Magnuson J."/>
            <person name="Mondo S."/>
            <person name="Nolan M."/>
            <person name="Ohm R."/>
            <person name="Pangilinan J."/>
            <person name="Park H.-J."/>
            <person name="Ramirez L."/>
            <person name="Alfaro M."/>
            <person name="Sun H."/>
            <person name="Tritt A."/>
            <person name="Yoshinaga Y."/>
            <person name="Zwiers L.-H."/>
            <person name="Turgeon B."/>
            <person name="Goodwin S."/>
            <person name="Spatafora J."/>
            <person name="Crous P."/>
            <person name="Grigoriev I."/>
        </authorList>
    </citation>
    <scope>NUCLEOTIDE SEQUENCE</scope>
    <source>
        <strain evidence="4">CBS 107.79</strain>
    </source>
</reference>
<dbReference type="PANTHER" id="PTHR43329">
    <property type="entry name" value="EPOXIDE HYDROLASE"/>
    <property type="match status" value="1"/>
</dbReference>
<evidence type="ECO:0000256" key="2">
    <source>
        <dbReference type="ARBA" id="ARBA00038334"/>
    </source>
</evidence>
<comment type="similarity">
    <text evidence="2">Belongs to the AB hydrolase superfamily. Epoxide hydrolase family.</text>
</comment>
<dbReference type="GO" id="GO:0016787">
    <property type="term" value="F:hydrolase activity"/>
    <property type="evidence" value="ECO:0007669"/>
    <property type="project" value="UniProtKB-KW"/>
</dbReference>
<protein>
    <submittedName>
        <fullName evidence="4">Alpha/beta-hydrolase</fullName>
    </submittedName>
</protein>
<dbReference type="InterPro" id="IPR000639">
    <property type="entry name" value="Epox_hydrolase-like"/>
</dbReference>
<evidence type="ECO:0000313" key="4">
    <source>
        <dbReference type="EMBL" id="KAF1977964.1"/>
    </source>
</evidence>
<proteinExistence type="inferred from homology"/>
<dbReference type="SUPFAM" id="SSF53474">
    <property type="entry name" value="alpha/beta-Hydrolases"/>
    <property type="match status" value="1"/>
</dbReference>
<feature type="domain" description="AB hydrolase-1" evidence="3">
    <location>
        <begin position="57"/>
        <end position="325"/>
    </location>
</feature>
<dbReference type="Gene3D" id="3.40.50.1820">
    <property type="entry name" value="alpha/beta hydrolase"/>
    <property type="match status" value="1"/>
</dbReference>
<dbReference type="Proteomes" id="UP000800036">
    <property type="component" value="Unassembled WGS sequence"/>
</dbReference>
<dbReference type="InterPro" id="IPR029058">
    <property type="entry name" value="AB_hydrolase_fold"/>
</dbReference>
<evidence type="ECO:0000256" key="1">
    <source>
        <dbReference type="ARBA" id="ARBA00022801"/>
    </source>
</evidence>
<dbReference type="AlphaFoldDB" id="A0A6A5VKZ4"/>
<evidence type="ECO:0000313" key="5">
    <source>
        <dbReference type="Proteomes" id="UP000800036"/>
    </source>
</evidence>
<organism evidence="4 5">
    <name type="scientific">Bimuria novae-zelandiae CBS 107.79</name>
    <dbReference type="NCBI Taxonomy" id="1447943"/>
    <lineage>
        <taxon>Eukaryota</taxon>
        <taxon>Fungi</taxon>
        <taxon>Dikarya</taxon>
        <taxon>Ascomycota</taxon>
        <taxon>Pezizomycotina</taxon>
        <taxon>Dothideomycetes</taxon>
        <taxon>Pleosporomycetidae</taxon>
        <taxon>Pleosporales</taxon>
        <taxon>Massarineae</taxon>
        <taxon>Didymosphaeriaceae</taxon>
        <taxon>Bimuria</taxon>
    </lineage>
</organism>
<dbReference type="InterPro" id="IPR000073">
    <property type="entry name" value="AB_hydrolase_1"/>
</dbReference>
<dbReference type="Pfam" id="PF00561">
    <property type="entry name" value="Abhydrolase_1"/>
    <property type="match status" value="1"/>
</dbReference>
<dbReference type="EMBL" id="ML976662">
    <property type="protein sequence ID" value="KAF1977964.1"/>
    <property type="molecule type" value="Genomic_DNA"/>
</dbReference>
<dbReference type="OrthoDB" id="408373at2759"/>
<keyword evidence="1 4" id="KW-0378">Hydrolase</keyword>
<keyword evidence="5" id="KW-1185">Reference proteome</keyword>